<protein>
    <submittedName>
        <fullName evidence="1">Putative capsid protein</fullName>
    </submittedName>
</protein>
<sequence>MTALRSGFSDLLAPGLSEVVAASYKQYPDEYTKIFNVETSERKYETTTTIEGLPIAPVKTEGTSVTYNDLTQGYDKNHTHITYGEGFRVSREMYDDDLYGIMKRAAAYLGRAIKQRTEVGAANVFNNGWQTGAAYLGPDGIELFSRVHPWARGGTAVNEPASPVDLSLASLEAGITAIETLTEASGSPVQLIVKTLLVPANLRWEASVLLESQYEPGNANNDKNPITNLDLSWTINHYLTDTDAWFLLAEGNELKFYMRQKPVFENDDDFDTKDAKFTCTTRFATGWADWPGTYGSPGV</sequence>
<reference evidence="1" key="1">
    <citation type="submission" date="2020-03" db="EMBL/GenBank/DDBJ databases">
        <title>The deep terrestrial virosphere.</title>
        <authorList>
            <person name="Holmfeldt K."/>
            <person name="Nilsson E."/>
            <person name="Simone D."/>
            <person name="Lopez-Fernandez M."/>
            <person name="Wu X."/>
            <person name="de Brujin I."/>
            <person name="Lundin D."/>
            <person name="Andersson A."/>
            <person name="Bertilsson S."/>
            <person name="Dopson M."/>
        </authorList>
    </citation>
    <scope>NUCLEOTIDE SEQUENCE</scope>
    <source>
        <strain evidence="1">TM448A00171</strain>
        <strain evidence="2">TM448B00200</strain>
    </source>
</reference>
<name>A0A6H1ZCM2_9ZZZZ</name>
<proteinExistence type="predicted"/>
<dbReference type="EMBL" id="MT144599">
    <property type="protein sequence ID" value="QJH94346.1"/>
    <property type="molecule type" value="Genomic_DNA"/>
</dbReference>
<dbReference type="Pfam" id="PF25209">
    <property type="entry name" value="Phage_capsid_4"/>
    <property type="match status" value="1"/>
</dbReference>
<evidence type="ECO:0000313" key="1">
    <source>
        <dbReference type="EMBL" id="QJA45015.1"/>
    </source>
</evidence>
<dbReference type="AlphaFoldDB" id="A0A6H1ZCM2"/>
<evidence type="ECO:0000313" key="2">
    <source>
        <dbReference type="EMBL" id="QJH94346.1"/>
    </source>
</evidence>
<accession>A0A6H1ZCM2</accession>
<gene>
    <name evidence="1" type="ORF">TM448A00171_0034</name>
    <name evidence="2" type="ORF">TM448B00200_0053</name>
</gene>
<dbReference type="EMBL" id="MT143984">
    <property type="protein sequence ID" value="QJA45015.1"/>
    <property type="molecule type" value="Genomic_DNA"/>
</dbReference>
<organism evidence="1">
    <name type="scientific">viral metagenome</name>
    <dbReference type="NCBI Taxonomy" id="1070528"/>
    <lineage>
        <taxon>unclassified sequences</taxon>
        <taxon>metagenomes</taxon>
        <taxon>organismal metagenomes</taxon>
    </lineage>
</organism>